<organism evidence="1 3">
    <name type="scientific">Modestobacter muralis</name>
    <dbReference type="NCBI Taxonomy" id="1608614"/>
    <lineage>
        <taxon>Bacteria</taxon>
        <taxon>Bacillati</taxon>
        <taxon>Actinomycetota</taxon>
        <taxon>Actinomycetes</taxon>
        <taxon>Geodermatophilales</taxon>
        <taxon>Geodermatophilaceae</taxon>
        <taxon>Modestobacter</taxon>
    </lineage>
</organism>
<evidence type="ECO:0000313" key="4">
    <source>
        <dbReference type="Proteomes" id="UP000471152"/>
    </source>
</evidence>
<sequence>MLDRVLDDLSARHGDEVELTADHYWVIDPQAAYDLSATPSIEQLTVGQLADDLAEVAALSAATDPPFPWHDLGHVIGILQRLAAQDLP</sequence>
<dbReference type="RefSeq" id="WP_163613036.1">
    <property type="nucleotide sequence ID" value="NZ_JAAGWB010000064.1"/>
</dbReference>
<dbReference type="Proteomes" id="UP000471152">
    <property type="component" value="Unassembled WGS sequence"/>
</dbReference>
<gene>
    <name evidence="2" type="ORF">G3R41_20255</name>
    <name evidence="1" type="ORF">GCU67_19540</name>
</gene>
<evidence type="ECO:0000313" key="2">
    <source>
        <dbReference type="EMBL" id="NEN53241.1"/>
    </source>
</evidence>
<keyword evidence="3" id="KW-1185">Reference proteome</keyword>
<reference evidence="1 3" key="1">
    <citation type="submission" date="2020-01" db="EMBL/GenBank/DDBJ databases">
        <title>the WGS Modestobacter muralis CPCC 204518.</title>
        <authorList>
            <person name="Jiang Z."/>
        </authorList>
    </citation>
    <scope>NUCLEOTIDE SEQUENCE [LARGE SCALE GENOMIC DNA]</scope>
    <source>
        <strain evidence="1 3">DSM 100205</strain>
    </source>
</reference>
<accession>A0A6P0EXA9</accession>
<protein>
    <submittedName>
        <fullName evidence="1">Uncharacterized protein</fullName>
    </submittedName>
</protein>
<dbReference type="EMBL" id="JAAGWB010000064">
    <property type="protein sequence ID" value="NEN53241.1"/>
    <property type="molecule type" value="Genomic_DNA"/>
</dbReference>
<dbReference type="AlphaFoldDB" id="A0A6P0EXA9"/>
<evidence type="ECO:0000313" key="1">
    <source>
        <dbReference type="EMBL" id="NEK96341.1"/>
    </source>
</evidence>
<proteinExistence type="predicted"/>
<dbReference type="EMBL" id="JAAGWH010000061">
    <property type="protein sequence ID" value="NEK96341.1"/>
    <property type="molecule type" value="Genomic_DNA"/>
</dbReference>
<reference evidence="2 4" key="2">
    <citation type="submission" date="2020-02" db="EMBL/GenBank/DDBJ databases">
        <title>The WGS of Modestobacter muralis DSM 100205.</title>
        <authorList>
            <person name="Jiang Z."/>
        </authorList>
    </citation>
    <scope>NUCLEOTIDE SEQUENCE [LARGE SCALE GENOMIC DNA]</scope>
    <source>
        <strain evidence="2 4">DSM 100205</strain>
    </source>
</reference>
<dbReference type="Proteomes" id="UP000468828">
    <property type="component" value="Unassembled WGS sequence"/>
</dbReference>
<name>A0A6P0EXA9_9ACTN</name>
<evidence type="ECO:0000313" key="3">
    <source>
        <dbReference type="Proteomes" id="UP000468828"/>
    </source>
</evidence>
<comment type="caution">
    <text evidence="1">The sequence shown here is derived from an EMBL/GenBank/DDBJ whole genome shotgun (WGS) entry which is preliminary data.</text>
</comment>